<dbReference type="InterPro" id="IPR001094">
    <property type="entry name" value="Flavdoxin-like"/>
</dbReference>
<dbReference type="GO" id="GO:0010181">
    <property type="term" value="F:FMN binding"/>
    <property type="evidence" value="ECO:0007669"/>
    <property type="project" value="InterPro"/>
</dbReference>
<dbReference type="GO" id="GO:0005829">
    <property type="term" value="C:cytosol"/>
    <property type="evidence" value="ECO:0007669"/>
    <property type="project" value="TreeGrafter"/>
</dbReference>
<evidence type="ECO:0000259" key="2">
    <source>
        <dbReference type="PROSITE" id="PS50902"/>
    </source>
</evidence>
<dbReference type="Gene3D" id="3.40.50.360">
    <property type="match status" value="1"/>
</dbReference>
<proteinExistence type="predicted"/>
<accession>A0A1H5M1B2</accession>
<evidence type="ECO:0000313" key="4">
    <source>
        <dbReference type="Proteomes" id="UP000183407"/>
    </source>
</evidence>
<dbReference type="PRINTS" id="PR00369">
    <property type="entry name" value="FLAVODOXIN"/>
</dbReference>
<dbReference type="InterPro" id="IPR008254">
    <property type="entry name" value="Flavodoxin/NO_synth"/>
</dbReference>
<dbReference type="GO" id="GO:0016491">
    <property type="term" value="F:oxidoreductase activity"/>
    <property type="evidence" value="ECO:0007669"/>
    <property type="project" value="TreeGrafter"/>
</dbReference>
<dbReference type="SUPFAM" id="SSF52218">
    <property type="entry name" value="Flavoproteins"/>
    <property type="match status" value="1"/>
</dbReference>
<dbReference type="GO" id="GO:0050660">
    <property type="term" value="F:flavin adenine dinucleotide binding"/>
    <property type="evidence" value="ECO:0007669"/>
    <property type="project" value="TreeGrafter"/>
</dbReference>
<dbReference type="OrthoDB" id="359268at2"/>
<dbReference type="Pfam" id="PF00258">
    <property type="entry name" value="Flavodoxin_1"/>
    <property type="match status" value="1"/>
</dbReference>
<dbReference type="AlphaFoldDB" id="A0A1H5M1B2"/>
<dbReference type="EMBL" id="FNTL01000005">
    <property type="protein sequence ID" value="SEE82537.1"/>
    <property type="molecule type" value="Genomic_DNA"/>
</dbReference>
<dbReference type="PANTHER" id="PTHR19384:SF17">
    <property type="entry name" value="NADPH--CYTOCHROME P450 REDUCTASE"/>
    <property type="match status" value="1"/>
</dbReference>
<dbReference type="PANTHER" id="PTHR19384">
    <property type="entry name" value="NITRIC OXIDE SYNTHASE-RELATED"/>
    <property type="match status" value="1"/>
</dbReference>
<evidence type="ECO:0000313" key="3">
    <source>
        <dbReference type="EMBL" id="SEE82537.1"/>
    </source>
</evidence>
<name>A0A1H5M1B2_RHOJO</name>
<evidence type="ECO:0000256" key="1">
    <source>
        <dbReference type="ARBA" id="ARBA00022630"/>
    </source>
</evidence>
<sequence>MSKTIILFGTESGNAEMIAEDLVDELDRAHDAETIDMTDFDISKFDTDNSYIIVCSTHGDGELPSGALPFFEALEAESPDLNGIRYSIFGLGDSSYETYSHGSEIIDEMLRTLGAERIGNYGRHDASDGSLPNNDALEWVRTVFAEF</sequence>
<keyword evidence="1" id="KW-0285">Flavoprotein</keyword>
<dbReference type="RefSeq" id="WP_073361422.1">
    <property type="nucleotide sequence ID" value="NZ_FNTL01000005.1"/>
</dbReference>
<dbReference type="InterPro" id="IPR029039">
    <property type="entry name" value="Flavoprotein-like_sf"/>
</dbReference>
<organism evidence="3 4">
    <name type="scientific">Rhodococcus jostii</name>
    <dbReference type="NCBI Taxonomy" id="132919"/>
    <lineage>
        <taxon>Bacteria</taxon>
        <taxon>Bacillati</taxon>
        <taxon>Actinomycetota</taxon>
        <taxon>Actinomycetes</taxon>
        <taxon>Mycobacteriales</taxon>
        <taxon>Nocardiaceae</taxon>
        <taxon>Rhodococcus</taxon>
    </lineage>
</organism>
<reference evidence="4" key="1">
    <citation type="submission" date="2016-10" db="EMBL/GenBank/DDBJ databases">
        <authorList>
            <person name="Varghese N."/>
        </authorList>
    </citation>
    <scope>NUCLEOTIDE SEQUENCE [LARGE SCALE GENOMIC DNA]</scope>
    <source>
        <strain evidence="4">DSM 44719</strain>
    </source>
</reference>
<dbReference type="Proteomes" id="UP000183407">
    <property type="component" value="Unassembled WGS sequence"/>
</dbReference>
<feature type="domain" description="Flavodoxin-like" evidence="2">
    <location>
        <begin position="4"/>
        <end position="144"/>
    </location>
</feature>
<dbReference type="PROSITE" id="PS50902">
    <property type="entry name" value="FLAVODOXIN_LIKE"/>
    <property type="match status" value="1"/>
</dbReference>
<gene>
    <name evidence="3" type="ORF">SAMN04490220_8548</name>
</gene>
<protein>
    <submittedName>
        <fullName evidence="3">MioC protein</fullName>
    </submittedName>
</protein>